<dbReference type="Gene3D" id="3.30.70.60">
    <property type="match status" value="1"/>
</dbReference>
<keyword evidence="1" id="KW-0472">Membrane</keyword>
<accession>A0A1S2LDW7</accession>
<feature type="transmembrane region" description="Helical" evidence="1">
    <location>
        <begin position="9"/>
        <end position="30"/>
    </location>
</feature>
<dbReference type="RefSeq" id="WP_071314037.1">
    <property type="nucleotide sequence ID" value="NZ_MLQQ01000040.1"/>
</dbReference>
<keyword evidence="3" id="KW-1185">Reference proteome</keyword>
<comment type="caution">
    <text evidence="2">The sequence shown here is derived from an EMBL/GenBank/DDBJ whole genome shotgun (WGS) entry which is preliminary data.</text>
</comment>
<dbReference type="OrthoDB" id="2427034at2"/>
<organism evidence="2 3">
    <name type="scientific">Anaerobacillus arseniciselenatis</name>
    <dbReference type="NCBI Taxonomy" id="85682"/>
    <lineage>
        <taxon>Bacteria</taxon>
        <taxon>Bacillati</taxon>
        <taxon>Bacillota</taxon>
        <taxon>Bacilli</taxon>
        <taxon>Bacillales</taxon>
        <taxon>Bacillaceae</taxon>
        <taxon>Anaerobacillus</taxon>
    </lineage>
</organism>
<evidence type="ECO:0008006" key="4">
    <source>
        <dbReference type="Google" id="ProtNLM"/>
    </source>
</evidence>
<dbReference type="InterPro" id="IPR014717">
    <property type="entry name" value="Transl_elong_EF1B/ribsomal_bS6"/>
</dbReference>
<dbReference type="EMBL" id="MLQQ01000040">
    <property type="protein sequence ID" value="OIJ10273.1"/>
    <property type="molecule type" value="Genomic_DNA"/>
</dbReference>
<sequence>MNISFTKKAIVTLIVGVIIVMMLLSGGYVYTVSPKFNERTNAENQLKTEKQMLQLLEERSFDDEEEVEEETTYLQRKLPVEPLVDQLLLDFQRVEALSNTYILSIDIDQNRDAVFIETEEGDENTGEAAEDSASLKQITVNFSVRANSYEELFQFLSEIDRLPRIIGIDSISFIGTDERVMIDDETDILEFLVTVSAYYYPHLPQLKDELPKVIHPAPRERENPLYNH</sequence>
<evidence type="ECO:0000313" key="3">
    <source>
        <dbReference type="Proteomes" id="UP000180098"/>
    </source>
</evidence>
<dbReference type="AlphaFoldDB" id="A0A1S2LDW7"/>
<protein>
    <recommendedName>
        <fullName evidence="4">Pilus assembly protein PilO</fullName>
    </recommendedName>
</protein>
<dbReference type="Proteomes" id="UP000180098">
    <property type="component" value="Unassembled WGS sequence"/>
</dbReference>
<keyword evidence="1" id="KW-0812">Transmembrane</keyword>
<gene>
    <name evidence="2" type="ORF">BKP35_14340</name>
</gene>
<keyword evidence="1" id="KW-1133">Transmembrane helix</keyword>
<evidence type="ECO:0000313" key="2">
    <source>
        <dbReference type="EMBL" id="OIJ10273.1"/>
    </source>
</evidence>
<proteinExistence type="predicted"/>
<reference evidence="2 3" key="1">
    <citation type="submission" date="2016-10" db="EMBL/GenBank/DDBJ databases">
        <title>Draft genome sequences of four alkaliphilic bacteria belonging to the Anaerobacillus genus.</title>
        <authorList>
            <person name="Bassil N.M."/>
            <person name="Lloyd J.R."/>
        </authorList>
    </citation>
    <scope>NUCLEOTIDE SEQUENCE [LARGE SCALE GENOMIC DNA]</scope>
    <source>
        <strain evidence="2 3">DSM 15340</strain>
    </source>
</reference>
<evidence type="ECO:0000256" key="1">
    <source>
        <dbReference type="SAM" id="Phobius"/>
    </source>
</evidence>
<name>A0A1S2LDW7_9BACI</name>